<evidence type="ECO:0000256" key="4">
    <source>
        <dbReference type="ARBA" id="ARBA00022448"/>
    </source>
</evidence>
<comment type="function">
    <text evidence="11">Involved in the TonB-dependent energy-dependent transport of various receptor-bound substrates. Protects ExbD from proteolytic degradation and functionally stabilizes TonB.</text>
</comment>
<evidence type="ECO:0000313" key="16">
    <source>
        <dbReference type="Proteomes" id="UP001279642"/>
    </source>
</evidence>
<dbReference type="NCBIfam" id="TIGR02797">
    <property type="entry name" value="exbB"/>
    <property type="match status" value="1"/>
</dbReference>
<keyword evidence="7 13" id="KW-0812">Transmembrane</keyword>
<dbReference type="EMBL" id="JAXCLW010000001">
    <property type="protein sequence ID" value="MDY0881575.1"/>
    <property type="molecule type" value="Genomic_DNA"/>
</dbReference>
<dbReference type="Pfam" id="PF01618">
    <property type="entry name" value="MotA_ExbB"/>
    <property type="match status" value="1"/>
</dbReference>
<feature type="transmembrane region" description="Helical" evidence="13">
    <location>
        <begin position="170"/>
        <end position="191"/>
    </location>
</feature>
<feature type="domain" description="MotA/TolQ/ExbB proton channel" evidence="14">
    <location>
        <begin position="97"/>
        <end position="197"/>
    </location>
</feature>
<evidence type="ECO:0000256" key="10">
    <source>
        <dbReference type="ARBA" id="ARBA00023136"/>
    </source>
</evidence>
<proteinExistence type="inferred from homology"/>
<dbReference type="RefSeq" id="WP_320506634.1">
    <property type="nucleotide sequence ID" value="NZ_JAXCLW010000001.1"/>
</dbReference>
<evidence type="ECO:0000256" key="13">
    <source>
        <dbReference type="SAM" id="Phobius"/>
    </source>
</evidence>
<comment type="caution">
    <text evidence="15">The sequence shown here is derived from an EMBL/GenBank/DDBJ whole genome shotgun (WGS) entry which is preliminary data.</text>
</comment>
<evidence type="ECO:0000256" key="12">
    <source>
        <dbReference type="RuleBase" id="RU004057"/>
    </source>
</evidence>
<evidence type="ECO:0000256" key="7">
    <source>
        <dbReference type="ARBA" id="ARBA00022692"/>
    </source>
</evidence>
<dbReference type="InterPro" id="IPR002898">
    <property type="entry name" value="MotA_ExbB_proton_chnl"/>
</dbReference>
<accession>A0ABU5E5I8</accession>
<dbReference type="PANTHER" id="PTHR30625">
    <property type="entry name" value="PROTEIN TOLQ"/>
    <property type="match status" value="1"/>
</dbReference>
<comment type="subcellular location">
    <subcellularLocation>
        <location evidence="1">Cell inner membrane</location>
        <topology evidence="1">Multi-pass membrane protein</topology>
    </subcellularLocation>
    <subcellularLocation>
        <location evidence="12">Membrane</location>
        <topology evidence="12">Multi-pass membrane protein</topology>
    </subcellularLocation>
</comment>
<protein>
    <recommendedName>
        <fullName evidence="3">Biopolymer transport protein ExbB</fullName>
    </recommendedName>
</protein>
<evidence type="ECO:0000256" key="2">
    <source>
        <dbReference type="ARBA" id="ARBA00011471"/>
    </source>
</evidence>
<evidence type="ECO:0000313" key="15">
    <source>
        <dbReference type="EMBL" id="MDY0881575.1"/>
    </source>
</evidence>
<keyword evidence="8 12" id="KW-0653">Protein transport</keyword>
<evidence type="ECO:0000256" key="6">
    <source>
        <dbReference type="ARBA" id="ARBA00022519"/>
    </source>
</evidence>
<evidence type="ECO:0000256" key="5">
    <source>
        <dbReference type="ARBA" id="ARBA00022475"/>
    </source>
</evidence>
<keyword evidence="10 13" id="KW-0472">Membrane</keyword>
<name>A0ABU5E5I8_9PROT</name>
<evidence type="ECO:0000256" key="9">
    <source>
        <dbReference type="ARBA" id="ARBA00022989"/>
    </source>
</evidence>
<keyword evidence="6" id="KW-0997">Cell inner membrane</keyword>
<keyword evidence="5" id="KW-1003">Cell membrane</keyword>
<keyword evidence="16" id="KW-1185">Reference proteome</keyword>
<evidence type="ECO:0000256" key="11">
    <source>
        <dbReference type="ARBA" id="ARBA00024816"/>
    </source>
</evidence>
<comment type="subunit">
    <text evidence="2">The accessory proteins ExbB and ExbD seem to form a complex with TonB.</text>
</comment>
<dbReference type="InterPro" id="IPR050790">
    <property type="entry name" value="ExbB/TolQ_transport"/>
</dbReference>
<keyword evidence="4 12" id="KW-0813">Transport</keyword>
<evidence type="ECO:0000256" key="3">
    <source>
        <dbReference type="ARBA" id="ARBA00022093"/>
    </source>
</evidence>
<gene>
    <name evidence="15" type="primary">exbB</name>
    <name evidence="15" type="ORF">SMD27_01840</name>
</gene>
<feature type="transmembrane region" description="Helical" evidence="13">
    <location>
        <begin position="125"/>
        <end position="150"/>
    </location>
</feature>
<organism evidence="15 16">
    <name type="scientific">Dongia soli</name>
    <dbReference type="NCBI Taxonomy" id="600628"/>
    <lineage>
        <taxon>Bacteria</taxon>
        <taxon>Pseudomonadati</taxon>
        <taxon>Pseudomonadota</taxon>
        <taxon>Alphaproteobacteria</taxon>
        <taxon>Rhodospirillales</taxon>
        <taxon>Dongiaceae</taxon>
        <taxon>Dongia</taxon>
    </lineage>
</organism>
<evidence type="ECO:0000256" key="8">
    <source>
        <dbReference type="ARBA" id="ARBA00022927"/>
    </source>
</evidence>
<dbReference type="InterPro" id="IPR014164">
    <property type="entry name" value="TonB_ExbB_1"/>
</dbReference>
<dbReference type="Proteomes" id="UP001279642">
    <property type="component" value="Unassembled WGS sequence"/>
</dbReference>
<reference evidence="15 16" key="1">
    <citation type="journal article" date="2016" name="Antonie Van Leeuwenhoek">
        <title>Dongia soli sp. nov., isolated from soil from Dokdo, Korea.</title>
        <authorList>
            <person name="Kim D.U."/>
            <person name="Lee H."/>
            <person name="Kim H."/>
            <person name="Kim S.G."/>
            <person name="Ka J.O."/>
        </authorList>
    </citation>
    <scope>NUCLEOTIDE SEQUENCE [LARGE SCALE GENOMIC DNA]</scope>
    <source>
        <strain evidence="15 16">D78</strain>
    </source>
</reference>
<feature type="transmembrane region" description="Helical" evidence="13">
    <location>
        <begin position="17"/>
        <end position="39"/>
    </location>
</feature>
<evidence type="ECO:0000256" key="1">
    <source>
        <dbReference type="ARBA" id="ARBA00004429"/>
    </source>
</evidence>
<keyword evidence="9 13" id="KW-1133">Transmembrane helix</keyword>
<evidence type="ECO:0000259" key="14">
    <source>
        <dbReference type="Pfam" id="PF01618"/>
    </source>
</evidence>
<dbReference type="PANTHER" id="PTHR30625:SF16">
    <property type="entry name" value="BIOPOLYMER TRANSPORT PROTEIN EXBB"/>
    <property type="match status" value="1"/>
</dbReference>
<sequence length="229" mass="24067">MLPHDLSPWGMFMNADIVVKAVMLGLAFASVITWTVFLAKAVELWITRGRTLAALGRLSEARSLGAAAEELSRLRGPGVTLFNAVQAEFRLAGDASPDGLKERVASRLERGEAATARSMWRGTGILATIGSTAPFVGLFGTVWGIMNSFIGISKAQTTNLAVVAPGIAEALLATAIGLVAAIPAVVIYNLFARTITANRASVGDMSAAILRLVSRELDRNAAPYAKAAE</sequence>
<comment type="similarity">
    <text evidence="12">Belongs to the exbB/tolQ family.</text>
</comment>